<organism evidence="12 13">
    <name type="scientific">Pigmentiphaga humi</name>
    <dbReference type="NCBI Taxonomy" id="2478468"/>
    <lineage>
        <taxon>Bacteria</taxon>
        <taxon>Pseudomonadati</taxon>
        <taxon>Pseudomonadota</taxon>
        <taxon>Betaproteobacteria</taxon>
        <taxon>Burkholderiales</taxon>
        <taxon>Alcaligenaceae</taxon>
        <taxon>Pigmentiphaga</taxon>
    </lineage>
</organism>
<dbReference type="EMBL" id="UWPJ01000036">
    <property type="protein sequence ID" value="VCU72095.1"/>
    <property type="molecule type" value="Genomic_DNA"/>
</dbReference>
<evidence type="ECO:0000256" key="2">
    <source>
        <dbReference type="ARBA" id="ARBA00022490"/>
    </source>
</evidence>
<keyword evidence="13" id="KW-1185">Reference proteome</keyword>
<dbReference type="PANTHER" id="PTHR30480">
    <property type="entry name" value="BETA-HEXOSAMINIDASE-RELATED"/>
    <property type="match status" value="1"/>
</dbReference>
<keyword evidence="7 10" id="KW-0326">Glycosidase</keyword>
<gene>
    <name evidence="10 12" type="primary">nagZ</name>
    <name evidence="12" type="ORF">PIGHUM_04191</name>
</gene>
<keyword evidence="8 10" id="KW-0131">Cell cycle</keyword>
<evidence type="ECO:0000256" key="1">
    <source>
        <dbReference type="ARBA" id="ARBA00001231"/>
    </source>
</evidence>
<dbReference type="PANTHER" id="PTHR30480:SF13">
    <property type="entry name" value="BETA-HEXOSAMINIDASE"/>
    <property type="match status" value="1"/>
</dbReference>
<dbReference type="InterPro" id="IPR019800">
    <property type="entry name" value="Glyco_hydro_3_AS"/>
</dbReference>
<evidence type="ECO:0000256" key="8">
    <source>
        <dbReference type="ARBA" id="ARBA00023306"/>
    </source>
</evidence>
<evidence type="ECO:0000256" key="9">
    <source>
        <dbReference type="ARBA" id="ARBA00023316"/>
    </source>
</evidence>
<feature type="active site" description="Nucleophile" evidence="10">
    <location>
        <position position="268"/>
    </location>
</feature>
<dbReference type="HAMAP" id="MF_00364">
    <property type="entry name" value="NagZ"/>
    <property type="match status" value="1"/>
</dbReference>
<comment type="subcellular location">
    <subcellularLocation>
        <location evidence="10">Cytoplasm</location>
    </subcellularLocation>
</comment>
<evidence type="ECO:0000256" key="4">
    <source>
        <dbReference type="ARBA" id="ARBA00022801"/>
    </source>
</evidence>
<evidence type="ECO:0000256" key="5">
    <source>
        <dbReference type="ARBA" id="ARBA00022960"/>
    </source>
</evidence>
<reference evidence="12 13" key="1">
    <citation type="submission" date="2018-10" db="EMBL/GenBank/DDBJ databases">
        <authorList>
            <person name="Criscuolo A."/>
        </authorList>
    </citation>
    <scope>NUCLEOTIDE SEQUENCE [LARGE SCALE GENOMIC DNA]</scope>
    <source>
        <strain evidence="12">DnA1</strain>
    </source>
</reference>
<dbReference type="InterPro" id="IPR036962">
    <property type="entry name" value="Glyco_hydro_3_N_sf"/>
</dbReference>
<dbReference type="GO" id="GO:0071555">
    <property type="term" value="P:cell wall organization"/>
    <property type="evidence" value="ECO:0007669"/>
    <property type="project" value="UniProtKB-KW"/>
</dbReference>
<dbReference type="GO" id="GO:0009252">
    <property type="term" value="P:peptidoglycan biosynthetic process"/>
    <property type="evidence" value="ECO:0007669"/>
    <property type="project" value="UniProtKB-KW"/>
</dbReference>
<feature type="active site" description="Proton donor/acceptor" evidence="10">
    <location>
        <position position="197"/>
    </location>
</feature>
<keyword evidence="9 10" id="KW-0961">Cell wall biogenesis/degradation</keyword>
<dbReference type="UniPathway" id="UPA00544"/>
<dbReference type="GO" id="GO:0005975">
    <property type="term" value="P:carbohydrate metabolic process"/>
    <property type="evidence" value="ECO:0007669"/>
    <property type="project" value="InterPro"/>
</dbReference>
<comment type="similarity">
    <text evidence="10">Belongs to the glycosyl hydrolase 3 family. NagZ subfamily.</text>
</comment>
<evidence type="ECO:0000313" key="12">
    <source>
        <dbReference type="EMBL" id="VCU72095.1"/>
    </source>
</evidence>
<dbReference type="SUPFAM" id="SSF51445">
    <property type="entry name" value="(Trans)glycosidases"/>
    <property type="match status" value="1"/>
</dbReference>
<sequence length="361" mass="39131">MNQSMNSAHAQAHAILPPGPVMVDVAGTELTAAEAERLRHPLVGGAILFARNFRSREQLASLTHAIHAARSEPLLIAVDHEGGRVQRFRTDGFTVLPAMRTLGQRWEQDPLQAMQAATDTGRVLAAELRACGVDLSFTPVLDLDFGASRVIRDRAFHRDPRVVAMLARALAQGLALAGMAACGKHFPGHGHVEADSHHEIPVDDRTLEQVLDEDAMPYRWLGDAVLGAVMPAHVIYPRVDKHPAGFSRKWVTAVLRKRLQYGGVVFSDDLTMEGAAVAGDIHDRALAALRAGCDMVLVCNRPDLADTLLERLAWQPEAASVARIRALKPRLASPDWAGLQSDPGYQKARKTVRALARAGAA</sequence>
<evidence type="ECO:0000256" key="6">
    <source>
        <dbReference type="ARBA" id="ARBA00022984"/>
    </source>
</evidence>
<dbReference type="Gene3D" id="3.20.20.300">
    <property type="entry name" value="Glycoside hydrolase, family 3, N-terminal domain"/>
    <property type="match status" value="1"/>
</dbReference>
<dbReference type="GO" id="GO:0004563">
    <property type="term" value="F:beta-N-acetylhexosaminidase activity"/>
    <property type="evidence" value="ECO:0007669"/>
    <property type="project" value="UniProtKB-UniRule"/>
</dbReference>
<feature type="binding site" evidence="10">
    <location>
        <position position="87"/>
    </location>
    <ligand>
        <name>substrate</name>
    </ligand>
</feature>
<comment type="catalytic activity">
    <reaction evidence="1 10">
        <text>Hydrolysis of terminal non-reducing N-acetyl-D-hexosamine residues in N-acetyl-beta-D-hexosaminides.</text>
        <dbReference type="EC" id="3.2.1.52"/>
    </reaction>
</comment>
<feature type="domain" description="Glycoside hydrolase family 3 N-terminal" evidence="11">
    <location>
        <begin position="29"/>
        <end position="303"/>
    </location>
</feature>
<dbReference type="EC" id="3.2.1.52" evidence="10"/>
<feature type="site" description="Important for catalytic activity" evidence="10">
    <location>
        <position position="195"/>
    </location>
</feature>
<feature type="binding site" evidence="10">
    <location>
        <position position="79"/>
    </location>
    <ligand>
        <name>substrate</name>
    </ligand>
</feature>
<dbReference type="InterPro" id="IPR050226">
    <property type="entry name" value="NagZ_Beta-hexosaminidase"/>
</dbReference>
<dbReference type="InterPro" id="IPR022956">
    <property type="entry name" value="Beta_hexosaminidase_bac"/>
</dbReference>
<comment type="pathway">
    <text evidence="10">Cell wall biogenesis; peptidoglycan recycling.</text>
</comment>
<dbReference type="Proteomes" id="UP000277294">
    <property type="component" value="Unassembled WGS sequence"/>
</dbReference>
<proteinExistence type="inferred from homology"/>
<evidence type="ECO:0000259" key="11">
    <source>
        <dbReference type="Pfam" id="PF00933"/>
    </source>
</evidence>
<dbReference type="GO" id="GO:0008360">
    <property type="term" value="P:regulation of cell shape"/>
    <property type="evidence" value="ECO:0007669"/>
    <property type="project" value="UniProtKB-KW"/>
</dbReference>
<dbReference type="GO" id="GO:0051301">
    <property type="term" value="P:cell division"/>
    <property type="evidence" value="ECO:0007669"/>
    <property type="project" value="UniProtKB-KW"/>
</dbReference>
<dbReference type="GO" id="GO:0005737">
    <property type="term" value="C:cytoplasm"/>
    <property type="evidence" value="ECO:0007669"/>
    <property type="project" value="UniProtKB-SubCell"/>
</dbReference>
<protein>
    <recommendedName>
        <fullName evidence="10">Beta-hexosaminidase</fullName>
        <ecNumber evidence="10">3.2.1.52</ecNumber>
    </recommendedName>
    <alternativeName>
        <fullName evidence="10">Beta-N-acetylhexosaminidase</fullName>
    </alternativeName>
    <alternativeName>
        <fullName evidence="10">N-acetyl-beta-glucosaminidase</fullName>
    </alternativeName>
</protein>
<dbReference type="NCBIfam" id="NF003740">
    <property type="entry name" value="PRK05337.1"/>
    <property type="match status" value="1"/>
</dbReference>
<dbReference type="PROSITE" id="PS00775">
    <property type="entry name" value="GLYCOSYL_HYDROL_F3"/>
    <property type="match status" value="1"/>
</dbReference>
<evidence type="ECO:0000313" key="13">
    <source>
        <dbReference type="Proteomes" id="UP000277294"/>
    </source>
</evidence>
<feature type="binding site" evidence="10">
    <location>
        <begin position="184"/>
        <end position="185"/>
    </location>
    <ligand>
        <name>substrate</name>
    </ligand>
</feature>
<evidence type="ECO:0000256" key="7">
    <source>
        <dbReference type="ARBA" id="ARBA00023295"/>
    </source>
</evidence>
<keyword evidence="5 10" id="KW-0133">Cell shape</keyword>
<feature type="binding site" evidence="10">
    <location>
        <position position="154"/>
    </location>
    <ligand>
        <name>substrate</name>
    </ligand>
</feature>
<keyword evidence="3 10" id="KW-0132">Cell division</keyword>
<accession>A0A3P4BAD8</accession>
<name>A0A3P4BAD8_9BURK</name>
<keyword evidence="6 10" id="KW-0573">Peptidoglycan synthesis</keyword>
<dbReference type="AlphaFoldDB" id="A0A3P4BAD8"/>
<dbReference type="Pfam" id="PF00933">
    <property type="entry name" value="Glyco_hydro_3"/>
    <property type="match status" value="1"/>
</dbReference>
<dbReference type="OrthoDB" id="9786661at2"/>
<keyword evidence="2 10" id="KW-0963">Cytoplasm</keyword>
<keyword evidence="4 10" id="KW-0378">Hydrolase</keyword>
<dbReference type="GO" id="GO:0009254">
    <property type="term" value="P:peptidoglycan turnover"/>
    <property type="evidence" value="ECO:0007669"/>
    <property type="project" value="UniProtKB-UniRule"/>
</dbReference>
<dbReference type="InterPro" id="IPR017853">
    <property type="entry name" value="GH"/>
</dbReference>
<evidence type="ECO:0000256" key="3">
    <source>
        <dbReference type="ARBA" id="ARBA00022618"/>
    </source>
</evidence>
<comment type="function">
    <text evidence="10">Plays a role in peptidoglycan recycling by cleaving the terminal beta-1,4-linked N-acetylglucosamine (GlcNAc) from peptide-linked peptidoglycan fragments, giving rise to free GlcNAc, anhydro-N-acetylmuramic acid and anhydro-N-acetylmuramic acid-linked peptides.</text>
</comment>
<evidence type="ECO:0000256" key="10">
    <source>
        <dbReference type="HAMAP-Rule" id="MF_00364"/>
    </source>
</evidence>
<dbReference type="InterPro" id="IPR001764">
    <property type="entry name" value="Glyco_hydro_3_N"/>
</dbReference>